<proteinExistence type="inferred from homology"/>
<dbReference type="HAMAP" id="MF_00765">
    <property type="entry name" value="DarP"/>
    <property type="match status" value="1"/>
</dbReference>
<evidence type="ECO:0000313" key="6">
    <source>
        <dbReference type="EMBL" id="RDE19785.1"/>
    </source>
</evidence>
<comment type="function">
    <text evidence="5">Member of a network of 50S ribosomal subunit biogenesis factors which assembles along the 30S-50S interface, preventing incorrect 23S rRNA structures from forming. Promotes peptidyl transferase center (PTC) maturation.</text>
</comment>
<dbReference type="PIRSF" id="PIRSF016183">
    <property type="entry name" value="UCP016183"/>
    <property type="match status" value="1"/>
</dbReference>
<dbReference type="PANTHER" id="PTHR38101">
    <property type="entry name" value="UPF0307 PROTEIN YJGA"/>
    <property type="match status" value="1"/>
</dbReference>
<sequence>MSNSFDDIEQFDEDFKSKTQLKREMEALQKLGAKLLDQKPDFLAKLPLSDKLLAALEESKRIKQREAKRRHLQFIGKLMRDVDAEQIQQALDRQEAGTQAYIQHFHKLERWRDQLIDDEAQITPFMAEYPEADRQHLRQLIRNARREATQNKPPASSRKLFKYIRDLDENG</sequence>
<keyword evidence="4 5" id="KW-0694">RNA-binding</keyword>
<protein>
    <recommendedName>
        <fullName evidence="5">Dual-action ribosomal maturation protein DarP</fullName>
    </recommendedName>
    <alternativeName>
        <fullName evidence="5">Large ribosomal subunit assembly factor DarP</fullName>
    </alternativeName>
</protein>
<dbReference type="RefSeq" id="WP_114696320.1">
    <property type="nucleotide sequence ID" value="NZ_QQOH01000003.1"/>
</dbReference>
<dbReference type="Pfam" id="PF04751">
    <property type="entry name" value="DarP"/>
    <property type="match status" value="1"/>
</dbReference>
<dbReference type="Proteomes" id="UP000253769">
    <property type="component" value="Unassembled WGS sequence"/>
</dbReference>
<evidence type="ECO:0000256" key="2">
    <source>
        <dbReference type="ARBA" id="ARBA00022517"/>
    </source>
</evidence>
<dbReference type="EMBL" id="QQOH01000003">
    <property type="protein sequence ID" value="RDE19785.1"/>
    <property type="molecule type" value="Genomic_DNA"/>
</dbReference>
<evidence type="ECO:0000256" key="3">
    <source>
        <dbReference type="ARBA" id="ARBA00022730"/>
    </source>
</evidence>
<evidence type="ECO:0000256" key="4">
    <source>
        <dbReference type="ARBA" id="ARBA00022884"/>
    </source>
</evidence>
<comment type="subcellular location">
    <subcellularLocation>
        <location evidence="5">Cytoplasm</location>
    </subcellularLocation>
    <text evidence="5">Associates with late stage pre-50S ribosomal subunits.</text>
</comment>
<organism evidence="6 7">
    <name type="scientific">Motiliproteus coralliicola</name>
    <dbReference type="NCBI Taxonomy" id="2283196"/>
    <lineage>
        <taxon>Bacteria</taxon>
        <taxon>Pseudomonadati</taxon>
        <taxon>Pseudomonadota</taxon>
        <taxon>Gammaproteobacteria</taxon>
        <taxon>Oceanospirillales</taxon>
        <taxon>Oceanospirillaceae</taxon>
        <taxon>Motiliproteus</taxon>
    </lineage>
</organism>
<gene>
    <name evidence="5" type="primary">darP</name>
    <name evidence="6" type="ORF">DV711_12995</name>
</gene>
<dbReference type="Gene3D" id="1.10.60.30">
    <property type="entry name" value="PSPTO4464-like domains"/>
    <property type="match status" value="2"/>
</dbReference>
<keyword evidence="2 5" id="KW-0690">Ribosome biogenesis</keyword>
<dbReference type="GO" id="GO:0005829">
    <property type="term" value="C:cytosol"/>
    <property type="evidence" value="ECO:0007669"/>
    <property type="project" value="TreeGrafter"/>
</dbReference>
<evidence type="ECO:0000313" key="7">
    <source>
        <dbReference type="Proteomes" id="UP000253769"/>
    </source>
</evidence>
<dbReference type="CDD" id="cd16331">
    <property type="entry name" value="YjgA-like"/>
    <property type="match status" value="1"/>
</dbReference>
<evidence type="ECO:0000256" key="5">
    <source>
        <dbReference type="HAMAP-Rule" id="MF_00765"/>
    </source>
</evidence>
<keyword evidence="3 5" id="KW-0699">rRNA-binding</keyword>
<dbReference type="InterPro" id="IPR023153">
    <property type="entry name" value="DarP_sf"/>
</dbReference>
<dbReference type="NCBIfam" id="NF003593">
    <property type="entry name" value="PRK05255.1-1"/>
    <property type="match status" value="1"/>
</dbReference>
<keyword evidence="1 5" id="KW-0963">Cytoplasm</keyword>
<dbReference type="InterPro" id="IPR006839">
    <property type="entry name" value="DarP"/>
</dbReference>
<dbReference type="OrthoDB" id="5293604at2"/>
<dbReference type="AlphaFoldDB" id="A0A369WK02"/>
<dbReference type="SUPFAM" id="SSF158710">
    <property type="entry name" value="PSPTO4464-like"/>
    <property type="match status" value="1"/>
</dbReference>
<comment type="similarity">
    <text evidence="5">Belongs to the DarP family.</text>
</comment>
<dbReference type="PANTHER" id="PTHR38101:SF1">
    <property type="entry name" value="UPF0307 PROTEIN YJGA"/>
    <property type="match status" value="1"/>
</dbReference>
<name>A0A369WK02_9GAMM</name>
<dbReference type="GO" id="GO:0019843">
    <property type="term" value="F:rRNA binding"/>
    <property type="evidence" value="ECO:0007669"/>
    <property type="project" value="UniProtKB-UniRule"/>
</dbReference>
<accession>A0A369WK02</accession>
<comment type="caution">
    <text evidence="6">The sequence shown here is derived from an EMBL/GenBank/DDBJ whole genome shotgun (WGS) entry which is preliminary data.</text>
</comment>
<dbReference type="GO" id="GO:1902626">
    <property type="term" value="P:assembly of large subunit precursor of preribosome"/>
    <property type="evidence" value="ECO:0007669"/>
    <property type="project" value="UniProtKB-UniRule"/>
</dbReference>
<evidence type="ECO:0000256" key="1">
    <source>
        <dbReference type="ARBA" id="ARBA00022490"/>
    </source>
</evidence>
<keyword evidence="7" id="KW-1185">Reference proteome</keyword>
<reference evidence="6 7" key="1">
    <citation type="submission" date="2018-07" db="EMBL/GenBank/DDBJ databases">
        <title>Motiliproteus coralliicola sp. nov., a bacterium isolated from Coral.</title>
        <authorList>
            <person name="Wang G."/>
        </authorList>
    </citation>
    <scope>NUCLEOTIDE SEQUENCE [LARGE SCALE GENOMIC DNA]</scope>
    <source>
        <strain evidence="6 7">C34</strain>
    </source>
</reference>
<dbReference type="GO" id="GO:0043022">
    <property type="term" value="F:ribosome binding"/>
    <property type="evidence" value="ECO:0007669"/>
    <property type="project" value="UniProtKB-UniRule"/>
</dbReference>